<sequence>MQAAQSVKLPSVDVPTHGFGSQFQNTQRILMSGGGSMLVINYNNFSIQEFTRPMLTGRAVLRTVPLTILGSSVTGTWNQPASASGGAPPLTFHINGMYCLIQGPRALSQTQIDTIAESLTKL</sequence>
<dbReference type="EMBL" id="PXYT01000066">
    <property type="protein sequence ID" value="PSR24850.1"/>
    <property type="molecule type" value="Genomic_DNA"/>
</dbReference>
<accession>A0A2T2WRK3</accession>
<comment type="caution">
    <text evidence="1">The sequence shown here is derived from an EMBL/GenBank/DDBJ whole genome shotgun (WGS) entry which is preliminary data.</text>
</comment>
<reference evidence="1 2" key="1">
    <citation type="journal article" date="2014" name="BMC Genomics">
        <title>Comparison of environmental and isolate Sulfobacillus genomes reveals diverse carbon, sulfur, nitrogen, and hydrogen metabolisms.</title>
        <authorList>
            <person name="Justice N.B."/>
            <person name="Norman A."/>
            <person name="Brown C.T."/>
            <person name="Singh A."/>
            <person name="Thomas B.C."/>
            <person name="Banfield J.F."/>
        </authorList>
    </citation>
    <scope>NUCLEOTIDE SEQUENCE [LARGE SCALE GENOMIC DNA]</scope>
    <source>
        <strain evidence="1">AMDSBA1</strain>
    </source>
</reference>
<organism evidence="1 2">
    <name type="scientific">Sulfobacillus benefaciens</name>
    <dbReference type="NCBI Taxonomy" id="453960"/>
    <lineage>
        <taxon>Bacteria</taxon>
        <taxon>Bacillati</taxon>
        <taxon>Bacillota</taxon>
        <taxon>Clostridia</taxon>
        <taxon>Eubacteriales</taxon>
        <taxon>Clostridiales Family XVII. Incertae Sedis</taxon>
        <taxon>Sulfobacillus</taxon>
    </lineage>
</organism>
<gene>
    <name evidence="1" type="ORF">C7B43_18120</name>
</gene>
<dbReference type="AlphaFoldDB" id="A0A2T2WRK3"/>
<evidence type="ECO:0000313" key="1">
    <source>
        <dbReference type="EMBL" id="PSR24850.1"/>
    </source>
</evidence>
<dbReference type="Proteomes" id="UP000242699">
    <property type="component" value="Unassembled WGS sequence"/>
</dbReference>
<proteinExistence type="predicted"/>
<evidence type="ECO:0000313" key="2">
    <source>
        <dbReference type="Proteomes" id="UP000242699"/>
    </source>
</evidence>
<protein>
    <submittedName>
        <fullName evidence="1">Uncharacterized protein</fullName>
    </submittedName>
</protein>
<name>A0A2T2WRK3_9FIRM</name>